<evidence type="ECO:0000313" key="6">
    <source>
        <dbReference type="EMBL" id="MFC3512597.1"/>
    </source>
</evidence>
<protein>
    <submittedName>
        <fullName evidence="6">TetR/AcrR family transcriptional regulator</fullName>
    </submittedName>
</protein>
<name>A0ABV7QLA2_9PSEU</name>
<evidence type="ECO:0000313" key="7">
    <source>
        <dbReference type="Proteomes" id="UP001595764"/>
    </source>
</evidence>
<comment type="caution">
    <text evidence="6">The sequence shown here is derived from an EMBL/GenBank/DDBJ whole genome shotgun (WGS) entry which is preliminary data.</text>
</comment>
<evidence type="ECO:0000256" key="1">
    <source>
        <dbReference type="ARBA" id="ARBA00023015"/>
    </source>
</evidence>
<reference evidence="7" key="1">
    <citation type="journal article" date="2019" name="Int. J. Syst. Evol. Microbiol.">
        <title>The Global Catalogue of Microorganisms (GCM) 10K type strain sequencing project: providing services to taxonomists for standard genome sequencing and annotation.</title>
        <authorList>
            <consortium name="The Broad Institute Genomics Platform"/>
            <consortium name="The Broad Institute Genome Sequencing Center for Infectious Disease"/>
            <person name="Wu L."/>
            <person name="Ma J."/>
        </authorList>
    </citation>
    <scope>NUCLEOTIDE SEQUENCE [LARGE SCALE GENOMIC DNA]</scope>
    <source>
        <strain evidence="7">CGMCC 4.7682</strain>
    </source>
</reference>
<dbReference type="InterPro" id="IPR049484">
    <property type="entry name" value="Rv0078-like_C"/>
</dbReference>
<keyword evidence="3" id="KW-0804">Transcription</keyword>
<dbReference type="PANTHER" id="PTHR30055:SF234">
    <property type="entry name" value="HTH-TYPE TRANSCRIPTIONAL REGULATOR BETI"/>
    <property type="match status" value="1"/>
</dbReference>
<dbReference type="SUPFAM" id="SSF46689">
    <property type="entry name" value="Homeodomain-like"/>
    <property type="match status" value="1"/>
</dbReference>
<dbReference type="PROSITE" id="PS50977">
    <property type="entry name" value="HTH_TETR_2"/>
    <property type="match status" value="1"/>
</dbReference>
<keyword evidence="1" id="KW-0805">Transcription regulation</keyword>
<dbReference type="Pfam" id="PF21351">
    <property type="entry name" value="TetR_C_41"/>
    <property type="match status" value="1"/>
</dbReference>
<dbReference type="PRINTS" id="PR00455">
    <property type="entry name" value="HTHTETR"/>
</dbReference>
<accession>A0ABV7QLA2</accession>
<evidence type="ECO:0000256" key="2">
    <source>
        <dbReference type="ARBA" id="ARBA00023125"/>
    </source>
</evidence>
<feature type="DNA-binding region" description="H-T-H motif" evidence="4">
    <location>
        <begin position="33"/>
        <end position="52"/>
    </location>
</feature>
<dbReference type="RefSeq" id="WP_377871436.1">
    <property type="nucleotide sequence ID" value="NZ_JBHMAY010000029.1"/>
</dbReference>
<dbReference type="Gene3D" id="1.10.357.10">
    <property type="entry name" value="Tetracycline Repressor, domain 2"/>
    <property type="match status" value="1"/>
</dbReference>
<dbReference type="InterPro" id="IPR009057">
    <property type="entry name" value="Homeodomain-like_sf"/>
</dbReference>
<evidence type="ECO:0000259" key="5">
    <source>
        <dbReference type="PROSITE" id="PS50977"/>
    </source>
</evidence>
<evidence type="ECO:0000256" key="4">
    <source>
        <dbReference type="PROSITE-ProRule" id="PRU00335"/>
    </source>
</evidence>
<gene>
    <name evidence="6" type="ORF">ACFORO_20690</name>
</gene>
<evidence type="ECO:0000256" key="3">
    <source>
        <dbReference type="ARBA" id="ARBA00023163"/>
    </source>
</evidence>
<dbReference type="InterPro" id="IPR050109">
    <property type="entry name" value="HTH-type_TetR-like_transc_reg"/>
</dbReference>
<dbReference type="InterPro" id="IPR023772">
    <property type="entry name" value="DNA-bd_HTH_TetR-type_CS"/>
</dbReference>
<organism evidence="6 7">
    <name type="scientific">Amycolatopsis halotolerans</name>
    <dbReference type="NCBI Taxonomy" id="330083"/>
    <lineage>
        <taxon>Bacteria</taxon>
        <taxon>Bacillati</taxon>
        <taxon>Actinomycetota</taxon>
        <taxon>Actinomycetes</taxon>
        <taxon>Pseudonocardiales</taxon>
        <taxon>Pseudonocardiaceae</taxon>
        <taxon>Amycolatopsis</taxon>
    </lineage>
</organism>
<proteinExistence type="predicted"/>
<feature type="domain" description="HTH tetR-type" evidence="5">
    <location>
        <begin position="10"/>
        <end position="70"/>
    </location>
</feature>
<keyword evidence="7" id="KW-1185">Reference proteome</keyword>
<dbReference type="PROSITE" id="PS01081">
    <property type="entry name" value="HTH_TETR_1"/>
    <property type="match status" value="1"/>
</dbReference>
<dbReference type="InterPro" id="IPR001647">
    <property type="entry name" value="HTH_TetR"/>
</dbReference>
<dbReference type="PANTHER" id="PTHR30055">
    <property type="entry name" value="HTH-TYPE TRANSCRIPTIONAL REGULATOR RUTR"/>
    <property type="match status" value="1"/>
</dbReference>
<dbReference type="EMBL" id="JBHRWI010000024">
    <property type="protein sequence ID" value="MFC3512597.1"/>
    <property type="molecule type" value="Genomic_DNA"/>
</dbReference>
<keyword evidence="2 4" id="KW-0238">DNA-binding</keyword>
<sequence length="193" mass="20995">MRRTNEERSRTTRHELVEAARRLFAEQGYAGTSLAQIAAAAGITTGAVYHHWENKQELFYAVVEQVHADLHRVLRSRSGGTGAPSDRLKASGSIFLRRCADPAVGRILLVDGPSVLGQERWRNLDEQWWREPTVALLREAGSSGGGVEELAVALLGSLTALGQEIAGAPGPARIRRCQQVYRTLVDAVSGQAN</sequence>
<dbReference type="Proteomes" id="UP001595764">
    <property type="component" value="Unassembled WGS sequence"/>
</dbReference>
<dbReference type="Pfam" id="PF00440">
    <property type="entry name" value="TetR_N"/>
    <property type="match status" value="1"/>
</dbReference>